<dbReference type="GO" id="GO:0008643">
    <property type="term" value="P:carbohydrate transport"/>
    <property type="evidence" value="ECO:0007669"/>
    <property type="project" value="InterPro"/>
</dbReference>
<evidence type="ECO:0000313" key="3">
    <source>
        <dbReference type="EMBL" id="CDK99990.1"/>
    </source>
</evidence>
<dbReference type="PANTHER" id="PTHR11328">
    <property type="entry name" value="MAJOR FACILITATOR SUPERFAMILY DOMAIN-CONTAINING PROTEIN"/>
    <property type="match status" value="1"/>
</dbReference>
<feature type="transmembrane region" description="Helical" evidence="2">
    <location>
        <begin position="342"/>
        <end position="368"/>
    </location>
</feature>
<feature type="transmembrane region" description="Helical" evidence="2">
    <location>
        <begin position="216"/>
        <end position="238"/>
    </location>
</feature>
<dbReference type="InterPro" id="IPR039672">
    <property type="entry name" value="MFS_2"/>
</dbReference>
<dbReference type="PANTHER" id="PTHR11328:SF24">
    <property type="entry name" value="MAJOR FACILITATOR SUPERFAMILY (MFS) PROFILE DOMAIN-CONTAINING PROTEIN"/>
    <property type="match status" value="1"/>
</dbReference>
<keyword evidence="2" id="KW-0472">Membrane</keyword>
<dbReference type="AlphaFoldDB" id="V6F378"/>
<dbReference type="InterPro" id="IPR036259">
    <property type="entry name" value="MFS_trans_sf"/>
</dbReference>
<dbReference type="Proteomes" id="UP000018922">
    <property type="component" value="Chromosome I"/>
</dbReference>
<feature type="transmembrane region" description="Helical" evidence="2">
    <location>
        <begin position="250"/>
        <end position="269"/>
    </location>
</feature>
<feature type="transmembrane region" description="Helical" evidence="2">
    <location>
        <begin position="278"/>
        <end position="295"/>
    </location>
</feature>
<dbReference type="Gene3D" id="1.20.1250.20">
    <property type="entry name" value="MFS general substrate transporter like domains"/>
    <property type="match status" value="2"/>
</dbReference>
<feature type="transmembrane region" description="Helical" evidence="2">
    <location>
        <begin position="75"/>
        <end position="92"/>
    </location>
</feature>
<feature type="transmembrane region" description="Helical" evidence="2">
    <location>
        <begin position="32"/>
        <end position="54"/>
    </location>
</feature>
<name>V6F378_MAGGM</name>
<dbReference type="EMBL" id="HG794546">
    <property type="protein sequence ID" value="CDK99990.1"/>
    <property type="molecule type" value="Genomic_DNA"/>
</dbReference>
<dbReference type="KEGG" id="mgy:MGMSRv2__2775"/>
<dbReference type="Pfam" id="PF13347">
    <property type="entry name" value="MFS_2"/>
    <property type="match status" value="1"/>
</dbReference>
<feature type="transmembrane region" description="Helical" evidence="2">
    <location>
        <begin position="380"/>
        <end position="403"/>
    </location>
</feature>
<proteinExistence type="inferred from homology"/>
<gene>
    <name evidence="3" type="ordered locus">MGMSRv2__2775</name>
</gene>
<dbReference type="STRING" id="1430440.MGMSRv2__2775"/>
<dbReference type="SUPFAM" id="SSF103473">
    <property type="entry name" value="MFS general substrate transporter"/>
    <property type="match status" value="1"/>
</dbReference>
<feature type="transmembrane region" description="Helical" evidence="2">
    <location>
        <begin position="171"/>
        <end position="190"/>
    </location>
</feature>
<feature type="transmembrane region" description="Helical" evidence="2">
    <location>
        <begin position="104"/>
        <end position="124"/>
    </location>
</feature>
<feature type="transmembrane region" description="Helical" evidence="2">
    <location>
        <begin position="144"/>
        <end position="165"/>
    </location>
</feature>
<comment type="similarity">
    <text evidence="1">Belongs to the sodium:galactoside symporter (TC 2.A.2) family.</text>
</comment>
<reference evidence="3 4" key="1">
    <citation type="journal article" date="2014" name="Genome Announc.">
        <title>Complete genome sequence of Magnetospirillum gryphiswaldense MSR-1.</title>
        <authorList>
            <person name="Wang X."/>
            <person name="Wang Q."/>
            <person name="Zhang W."/>
            <person name="Wang Y."/>
            <person name="Li L."/>
            <person name="Wen T."/>
            <person name="Zhang T."/>
            <person name="Zhang Y."/>
            <person name="Xu J."/>
            <person name="Hu J."/>
            <person name="Li S."/>
            <person name="Liu L."/>
            <person name="Liu J."/>
            <person name="Jiang W."/>
            <person name="Tian J."/>
            <person name="Li Y."/>
            <person name="Schuler D."/>
            <person name="Wang L."/>
            <person name="Li J."/>
        </authorList>
    </citation>
    <scope>NUCLEOTIDE SEQUENCE [LARGE SCALE GENOMIC DNA]</scope>
    <source>
        <strain evidence="4">DSM 6361 / JCM 21280 / NBRC 15271 / MSR-1</strain>
    </source>
</reference>
<keyword evidence="2" id="KW-0812">Transmembrane</keyword>
<evidence type="ECO:0000256" key="1">
    <source>
        <dbReference type="ARBA" id="ARBA00009617"/>
    </source>
</evidence>
<protein>
    <submittedName>
        <fullName evidence="3">Major facilitator superfamily, general substrate transporter</fullName>
    </submittedName>
</protein>
<accession>V6F378</accession>
<evidence type="ECO:0000313" key="4">
    <source>
        <dbReference type="Proteomes" id="UP000018922"/>
    </source>
</evidence>
<evidence type="ECO:0000256" key="2">
    <source>
        <dbReference type="SAM" id="Phobius"/>
    </source>
</evidence>
<dbReference type="eggNOG" id="COG2211">
    <property type="taxonomic scope" value="Bacteria"/>
</dbReference>
<dbReference type="GO" id="GO:0005886">
    <property type="term" value="C:plasma membrane"/>
    <property type="evidence" value="ECO:0007669"/>
    <property type="project" value="TreeGrafter"/>
</dbReference>
<organism evidence="3 4">
    <name type="scientific">Magnetospirillum gryphiswaldense (strain DSM 6361 / JCM 21280 / NBRC 15271 / MSR-1)</name>
    <dbReference type="NCBI Taxonomy" id="431944"/>
    <lineage>
        <taxon>Bacteria</taxon>
        <taxon>Pseudomonadati</taxon>
        <taxon>Pseudomonadota</taxon>
        <taxon>Alphaproteobacteria</taxon>
        <taxon>Rhodospirillales</taxon>
        <taxon>Rhodospirillaceae</taxon>
        <taxon>Magnetospirillum</taxon>
    </lineage>
</organism>
<sequence>MSPARRHLLIYGLPALPLAALGIPVHVHLPTFYAEQVGLGLAATGLALLAARLFDAVADPLVGLLSDHGRHRRKLWLAASLPLLAVAGWHLFRPDEGVGFGYLALWSGLFHLGLTMALVAYQAWGTELSDDYHQRSVVAGWREAFALIGVVTAIALPALLAWSNADILAKLFPPAMIVLVLAVAAAALWLPEQPPRPGIGFGALVPLLANRPFRRLIAAQTINALANALPATLFLLFVGDRLGRADLAGGLLMGYLLAAIISVAPWLAAARRWGKHRAWAASLALTALAFLPALALGSGDWMVFAVICLLTGFGLGADLALPASMLADVIDEHAAVSGQGHAGLYVALWSLAAKLALAVAVGLAFPLLQLSAFVPGSGQAPFALALLYAGVPVALKLAAAAMIHRFPLDRARQIELRRRITLLPEAAP</sequence>
<dbReference type="HOGENOM" id="CLU_027408_8_0_5"/>
<feature type="transmembrane region" description="Helical" evidence="2">
    <location>
        <begin position="301"/>
        <end position="321"/>
    </location>
</feature>
<keyword evidence="2" id="KW-1133">Transmembrane helix</keyword>
<keyword evidence="4" id="KW-1185">Reference proteome</keyword>
<dbReference type="GO" id="GO:0015293">
    <property type="term" value="F:symporter activity"/>
    <property type="evidence" value="ECO:0007669"/>
    <property type="project" value="InterPro"/>
</dbReference>